<reference evidence="8 9" key="1">
    <citation type="submission" date="2015-10" db="EMBL/GenBank/DDBJ databases">
        <title>Metagenome-Assembled Genomes uncover a global brackish microbiome.</title>
        <authorList>
            <person name="Hugerth L.W."/>
            <person name="Larsson J."/>
            <person name="Alneberg J."/>
            <person name="Lindh M.V."/>
            <person name="Legrand C."/>
            <person name="Pinhassi J."/>
            <person name="Andersson A.F."/>
        </authorList>
    </citation>
    <scope>NUCLEOTIDE SEQUENCE [LARGE SCALE GENOMIC DNA]</scope>
    <source>
        <strain evidence="8">BACL2 MAG-121001-bin67</strain>
    </source>
</reference>
<comment type="caution">
    <text evidence="8">The sequence shown here is derived from an EMBL/GenBank/DDBJ whole genome shotgun (WGS) entry which is preliminary data.</text>
</comment>
<evidence type="ECO:0000256" key="5">
    <source>
        <dbReference type="ARBA" id="ARBA00023204"/>
    </source>
</evidence>
<dbReference type="GO" id="GO:0005524">
    <property type="term" value="F:ATP binding"/>
    <property type="evidence" value="ECO:0007669"/>
    <property type="project" value="InterPro"/>
</dbReference>
<dbReference type="InterPro" id="IPR036267">
    <property type="entry name" value="RuvA_C_sf"/>
</dbReference>
<keyword evidence="5 6" id="KW-0234">DNA repair</keyword>
<dbReference type="SUPFAM" id="SSF47781">
    <property type="entry name" value="RuvA domain 2-like"/>
    <property type="match status" value="1"/>
</dbReference>
<keyword evidence="1 6" id="KW-0963">Cytoplasm</keyword>
<dbReference type="InterPro" id="IPR003583">
    <property type="entry name" value="Hlx-hairpin-Hlx_DNA-bd_motif"/>
</dbReference>
<dbReference type="GO" id="GO:0006310">
    <property type="term" value="P:DNA recombination"/>
    <property type="evidence" value="ECO:0007669"/>
    <property type="project" value="UniProtKB-UniRule"/>
</dbReference>
<dbReference type="InterPro" id="IPR011114">
    <property type="entry name" value="RuvA_C"/>
</dbReference>
<dbReference type="Pfam" id="PF01330">
    <property type="entry name" value="RuvA_N"/>
    <property type="match status" value="1"/>
</dbReference>
<organism evidence="8 9">
    <name type="scientific">Actinobacteria bacterium BACL2 MAG-121001-bin67</name>
    <dbReference type="NCBI Taxonomy" id="1655572"/>
    <lineage>
        <taxon>Bacteria</taxon>
        <taxon>Bacillati</taxon>
        <taxon>Actinomycetota</taxon>
        <taxon>Actinomycetes</taxon>
        <taxon>Actinomycetes incertae sedis</taxon>
        <taxon>ac1 cluster</taxon>
    </lineage>
</organism>
<dbReference type="Gene3D" id="1.10.8.10">
    <property type="entry name" value="DNA helicase RuvA subunit, C-terminal domain"/>
    <property type="match status" value="1"/>
</dbReference>
<evidence type="ECO:0000256" key="2">
    <source>
        <dbReference type="ARBA" id="ARBA00022763"/>
    </source>
</evidence>
<gene>
    <name evidence="6" type="primary">ruvA</name>
    <name evidence="8" type="ORF">ABR64_04560</name>
</gene>
<keyword evidence="4 6" id="KW-0233">DNA recombination</keyword>
<dbReference type="AlphaFoldDB" id="A0A0R2P1C9"/>
<name>A0A0R2P1C9_9ACTN</name>
<comment type="subunit">
    <text evidence="6">Homotetramer. Forms an RuvA(8)-RuvB(12)-Holliday junction (HJ) complex. HJ DNA is sandwiched between 2 RuvA tetramers; dsDNA enters through RuvA and exits via RuvB. An RuvB hexamer assembles on each DNA strand where it exits the tetramer. Each RuvB hexamer is contacted by two RuvA subunits (via domain III) on 2 adjacent RuvB subunits; this complex drives branch migration. In the full resolvosome a probable DNA-RuvA(4)-RuvB(12)-RuvC(2) complex forms which resolves the HJ.</text>
</comment>
<dbReference type="NCBIfam" id="TIGR00084">
    <property type="entry name" value="ruvA"/>
    <property type="match status" value="1"/>
</dbReference>
<dbReference type="GO" id="GO:0005737">
    <property type="term" value="C:cytoplasm"/>
    <property type="evidence" value="ECO:0007669"/>
    <property type="project" value="UniProtKB-SubCell"/>
</dbReference>
<evidence type="ECO:0000256" key="1">
    <source>
        <dbReference type="ARBA" id="ARBA00022490"/>
    </source>
</evidence>
<dbReference type="EMBL" id="LIAW01000175">
    <property type="protein sequence ID" value="KRO31879.1"/>
    <property type="molecule type" value="Genomic_DNA"/>
</dbReference>
<dbReference type="GO" id="GO:0048476">
    <property type="term" value="C:Holliday junction resolvase complex"/>
    <property type="evidence" value="ECO:0007669"/>
    <property type="project" value="UniProtKB-UniRule"/>
</dbReference>
<keyword evidence="3 6" id="KW-0238">DNA-binding</keyword>
<dbReference type="Pfam" id="PF07499">
    <property type="entry name" value="RuvA_C"/>
    <property type="match status" value="1"/>
</dbReference>
<comment type="caution">
    <text evidence="6">Lacks conserved residue(s) required for the propagation of feature annotation.</text>
</comment>
<comment type="subcellular location">
    <subcellularLocation>
        <location evidence="6">Cytoplasm</location>
    </subcellularLocation>
</comment>
<dbReference type="Proteomes" id="UP000053349">
    <property type="component" value="Unassembled WGS sequence"/>
</dbReference>
<dbReference type="Gene3D" id="2.40.50.140">
    <property type="entry name" value="Nucleic acid-binding proteins"/>
    <property type="match status" value="1"/>
</dbReference>
<dbReference type="GO" id="GO:0009379">
    <property type="term" value="C:Holliday junction helicase complex"/>
    <property type="evidence" value="ECO:0007669"/>
    <property type="project" value="InterPro"/>
</dbReference>
<feature type="region of interest" description="Domain III" evidence="6">
    <location>
        <begin position="148"/>
        <end position="198"/>
    </location>
</feature>
<evidence type="ECO:0000256" key="3">
    <source>
        <dbReference type="ARBA" id="ARBA00023125"/>
    </source>
</evidence>
<evidence type="ECO:0000256" key="6">
    <source>
        <dbReference type="HAMAP-Rule" id="MF_00031"/>
    </source>
</evidence>
<dbReference type="GO" id="GO:0006281">
    <property type="term" value="P:DNA repair"/>
    <property type="evidence" value="ECO:0007669"/>
    <property type="project" value="UniProtKB-UniRule"/>
</dbReference>
<dbReference type="InterPro" id="IPR013849">
    <property type="entry name" value="DNA_helicase_Holl-junc_RuvA_I"/>
</dbReference>
<dbReference type="InterPro" id="IPR000085">
    <property type="entry name" value="RuvA"/>
</dbReference>
<dbReference type="CDD" id="cd14332">
    <property type="entry name" value="UBA_RuvA_C"/>
    <property type="match status" value="1"/>
</dbReference>
<dbReference type="SUPFAM" id="SSF50249">
    <property type="entry name" value="Nucleic acid-binding proteins"/>
    <property type="match status" value="1"/>
</dbReference>
<dbReference type="GO" id="GO:0000400">
    <property type="term" value="F:four-way junction DNA binding"/>
    <property type="evidence" value="ECO:0007669"/>
    <property type="project" value="UniProtKB-UniRule"/>
</dbReference>
<proteinExistence type="inferred from homology"/>
<dbReference type="InterPro" id="IPR012340">
    <property type="entry name" value="NA-bd_OB-fold"/>
</dbReference>
<keyword evidence="2 6" id="KW-0227">DNA damage</keyword>
<sequence length="198" mass="21417">MIAFMTGTVFEIRLNRIILLVNGIGYEVIVAPDIASESKVGGELSLHTSLVVREDSWSLYGFLSQSAKSLFEELQSVTGIGPKVASALLAVYGPDALRNIIASQDNEALERVPGIGKKVASRILLELKEKFGASYKSKSALSGPWRTQVIGALTGLGYSQKEAESSLDKVLESFGRTPTSEDTPEMLKLALAQSRQKR</sequence>
<dbReference type="InterPro" id="IPR010994">
    <property type="entry name" value="RuvA_2-like"/>
</dbReference>
<feature type="domain" description="Helix-hairpin-helix DNA-binding motif class 1" evidence="7">
    <location>
        <begin position="107"/>
        <end position="126"/>
    </location>
</feature>
<dbReference type="Pfam" id="PF14520">
    <property type="entry name" value="HHH_5"/>
    <property type="match status" value="1"/>
</dbReference>
<comment type="similarity">
    <text evidence="6">Belongs to the RuvA family.</text>
</comment>
<dbReference type="SUPFAM" id="SSF46929">
    <property type="entry name" value="DNA helicase RuvA subunit, C-terminal domain"/>
    <property type="match status" value="1"/>
</dbReference>
<dbReference type="GO" id="GO:0009378">
    <property type="term" value="F:four-way junction helicase activity"/>
    <property type="evidence" value="ECO:0007669"/>
    <property type="project" value="InterPro"/>
</dbReference>
<protein>
    <recommendedName>
        <fullName evidence="6">Holliday junction branch migration complex subunit RuvA</fullName>
    </recommendedName>
</protein>
<feature type="domain" description="Helix-hairpin-helix DNA-binding motif class 1" evidence="7">
    <location>
        <begin position="72"/>
        <end position="91"/>
    </location>
</feature>
<accession>A0A0R2P1C9</accession>
<dbReference type="HAMAP" id="MF_00031">
    <property type="entry name" value="DNA_HJ_migration_RuvA"/>
    <property type="match status" value="1"/>
</dbReference>
<comment type="function">
    <text evidence="6">The RuvA-RuvB-RuvC complex processes Holliday junction (HJ) DNA during genetic recombination and DNA repair, while the RuvA-RuvB complex plays an important role in the rescue of blocked DNA replication forks via replication fork reversal (RFR). RuvA specifically binds to HJ cruciform DNA, conferring on it an open structure. The RuvB hexamer acts as an ATP-dependent pump, pulling dsDNA into and through the RuvAB complex. HJ branch migration allows RuvC to scan DNA until it finds its consensus sequence, where it cleaves and resolves the cruciform DNA.</text>
</comment>
<evidence type="ECO:0000256" key="4">
    <source>
        <dbReference type="ARBA" id="ARBA00023172"/>
    </source>
</evidence>
<evidence type="ECO:0000313" key="9">
    <source>
        <dbReference type="Proteomes" id="UP000053349"/>
    </source>
</evidence>
<evidence type="ECO:0000259" key="7">
    <source>
        <dbReference type="SMART" id="SM00278"/>
    </source>
</evidence>
<evidence type="ECO:0000313" key="8">
    <source>
        <dbReference type="EMBL" id="KRO31879.1"/>
    </source>
</evidence>
<dbReference type="SMART" id="SM00278">
    <property type="entry name" value="HhH1"/>
    <property type="match status" value="2"/>
</dbReference>
<comment type="domain">
    <text evidence="6">Has three domains with a flexible linker between the domains II and III and assumes an 'L' shape. Domain III is highly mobile and contacts RuvB.</text>
</comment>
<dbReference type="Gene3D" id="1.10.150.20">
    <property type="entry name" value="5' to 3' exonuclease, C-terminal subdomain"/>
    <property type="match status" value="1"/>
</dbReference>